<name>A0A8X6K942_TRICU</name>
<evidence type="ECO:0000256" key="1">
    <source>
        <dbReference type="SAM" id="MobiDB-lite"/>
    </source>
</evidence>
<protein>
    <submittedName>
        <fullName evidence="2">Uncharacterized protein</fullName>
    </submittedName>
</protein>
<reference evidence="2" key="1">
    <citation type="submission" date="2020-07" db="EMBL/GenBank/DDBJ databases">
        <title>Multicomponent nature underlies the extraordinary mechanical properties of spider dragline silk.</title>
        <authorList>
            <person name="Kono N."/>
            <person name="Nakamura H."/>
            <person name="Mori M."/>
            <person name="Yoshida Y."/>
            <person name="Ohtoshi R."/>
            <person name="Malay A.D."/>
            <person name="Moran D.A.P."/>
            <person name="Tomita M."/>
            <person name="Numata K."/>
            <person name="Arakawa K."/>
        </authorList>
    </citation>
    <scope>NUCLEOTIDE SEQUENCE</scope>
</reference>
<comment type="caution">
    <text evidence="2">The sequence shown here is derived from an EMBL/GenBank/DDBJ whole genome shotgun (WGS) entry which is preliminary data.</text>
</comment>
<evidence type="ECO:0000313" key="3">
    <source>
        <dbReference type="Proteomes" id="UP000887116"/>
    </source>
</evidence>
<feature type="region of interest" description="Disordered" evidence="1">
    <location>
        <begin position="1"/>
        <end position="28"/>
    </location>
</feature>
<organism evidence="2 3">
    <name type="scientific">Trichonephila clavata</name>
    <name type="common">Joro spider</name>
    <name type="synonym">Nephila clavata</name>
    <dbReference type="NCBI Taxonomy" id="2740835"/>
    <lineage>
        <taxon>Eukaryota</taxon>
        <taxon>Metazoa</taxon>
        <taxon>Ecdysozoa</taxon>
        <taxon>Arthropoda</taxon>
        <taxon>Chelicerata</taxon>
        <taxon>Arachnida</taxon>
        <taxon>Araneae</taxon>
        <taxon>Araneomorphae</taxon>
        <taxon>Entelegynae</taxon>
        <taxon>Araneoidea</taxon>
        <taxon>Nephilidae</taxon>
        <taxon>Trichonephila</taxon>
    </lineage>
</organism>
<dbReference type="Proteomes" id="UP000887116">
    <property type="component" value="Unassembled WGS sequence"/>
</dbReference>
<keyword evidence="3" id="KW-1185">Reference proteome</keyword>
<sequence>MEQTKAMEMNTKDGSNTPVSVNQGNTSNELPIQLSQPRIVISEDFVMDNEAAIRSLLTLPGTYDRLHFECLTTSKDSDDYALINSEFDKVCSELNAAEAKLKGIPMFHLLPLSIESLDEVVTRVKARRNAVTTASYATPTKLNNSRSLSNKDGFKVLTRKLMDRPIGKKIPFSSASVHNQTNSAYC</sequence>
<gene>
    <name evidence="2" type="ORF">TNCT_72051</name>
</gene>
<dbReference type="EMBL" id="BMAO01000771">
    <property type="protein sequence ID" value="GFQ69095.1"/>
    <property type="molecule type" value="Genomic_DNA"/>
</dbReference>
<evidence type="ECO:0000313" key="2">
    <source>
        <dbReference type="EMBL" id="GFQ69095.1"/>
    </source>
</evidence>
<feature type="compositionally biased region" description="Polar residues" evidence="1">
    <location>
        <begin position="12"/>
        <end position="28"/>
    </location>
</feature>
<proteinExistence type="predicted"/>
<accession>A0A8X6K942</accession>
<dbReference type="AlphaFoldDB" id="A0A8X6K942"/>